<reference evidence="2 3" key="1">
    <citation type="journal article" date="2019" name="Sci. Data">
        <title>Hybrid genome assembly and annotation of Danionella translucida.</title>
        <authorList>
            <person name="Kadobianskyi M."/>
            <person name="Schulze L."/>
            <person name="Schuelke M."/>
            <person name="Judkewitz B."/>
        </authorList>
    </citation>
    <scope>NUCLEOTIDE SEQUENCE [LARGE SCALE GENOMIC DNA]</scope>
    <source>
        <strain evidence="2 3">Bolton</strain>
    </source>
</reference>
<proteinExistence type="predicted"/>
<accession>A0A553RC37</accession>
<protein>
    <submittedName>
        <fullName evidence="2">Uncharacterized protein</fullName>
    </submittedName>
</protein>
<name>A0A553RC37_9TELE</name>
<dbReference type="EMBL" id="SRMA01025045">
    <property type="protein sequence ID" value="TRY99749.1"/>
    <property type="molecule type" value="Genomic_DNA"/>
</dbReference>
<dbReference type="Proteomes" id="UP000316079">
    <property type="component" value="Unassembled WGS sequence"/>
</dbReference>
<comment type="caution">
    <text evidence="2">The sequence shown here is derived from an EMBL/GenBank/DDBJ whole genome shotgun (WGS) entry which is preliminary data.</text>
</comment>
<gene>
    <name evidence="2" type="ORF">DNTS_033614</name>
</gene>
<sequence>MSAGIPSVPFSTEKTLSGHKRTDSHLDPALTNTFKLKQASTFREEDQLDPQDVMSNRGRLQWLSEGKETPGASAVALGSSSVSLKPWD</sequence>
<evidence type="ECO:0000313" key="2">
    <source>
        <dbReference type="EMBL" id="TRY99749.1"/>
    </source>
</evidence>
<dbReference type="AlphaFoldDB" id="A0A553RC37"/>
<feature type="compositionally biased region" description="Low complexity" evidence="1">
    <location>
        <begin position="71"/>
        <end position="88"/>
    </location>
</feature>
<evidence type="ECO:0000256" key="1">
    <source>
        <dbReference type="SAM" id="MobiDB-lite"/>
    </source>
</evidence>
<keyword evidence="3" id="KW-1185">Reference proteome</keyword>
<feature type="region of interest" description="Disordered" evidence="1">
    <location>
        <begin position="65"/>
        <end position="88"/>
    </location>
</feature>
<evidence type="ECO:0000313" key="3">
    <source>
        <dbReference type="Proteomes" id="UP000316079"/>
    </source>
</evidence>
<organism evidence="2 3">
    <name type="scientific">Danionella cerebrum</name>
    <dbReference type="NCBI Taxonomy" id="2873325"/>
    <lineage>
        <taxon>Eukaryota</taxon>
        <taxon>Metazoa</taxon>
        <taxon>Chordata</taxon>
        <taxon>Craniata</taxon>
        <taxon>Vertebrata</taxon>
        <taxon>Euteleostomi</taxon>
        <taxon>Actinopterygii</taxon>
        <taxon>Neopterygii</taxon>
        <taxon>Teleostei</taxon>
        <taxon>Ostariophysi</taxon>
        <taxon>Cypriniformes</taxon>
        <taxon>Danionidae</taxon>
        <taxon>Danioninae</taxon>
        <taxon>Danionella</taxon>
    </lineage>
</organism>
<feature type="region of interest" description="Disordered" evidence="1">
    <location>
        <begin position="1"/>
        <end position="30"/>
    </location>
</feature>